<feature type="region of interest" description="Sigma-70 factor domain-4" evidence="6">
    <location>
        <begin position="189"/>
        <end position="237"/>
    </location>
</feature>
<dbReference type="InterPro" id="IPR007624">
    <property type="entry name" value="RNA_pol_sigma70_r3"/>
</dbReference>
<keyword evidence="1 6" id="KW-0963">Cytoplasm</keyword>
<comment type="similarity">
    <text evidence="6">Belongs to the sigma-70 factor family. FliA subfamily.</text>
</comment>
<dbReference type="PANTHER" id="PTHR30385">
    <property type="entry name" value="SIGMA FACTOR F FLAGELLAR"/>
    <property type="match status" value="1"/>
</dbReference>
<dbReference type="InterPro" id="IPR012845">
    <property type="entry name" value="RNA_pol_sigma_FliA_WhiG"/>
</dbReference>
<dbReference type="GO" id="GO:0016987">
    <property type="term" value="F:sigma factor activity"/>
    <property type="evidence" value="ECO:0007669"/>
    <property type="project" value="UniProtKB-UniRule"/>
</dbReference>
<keyword evidence="4 6" id="KW-0238">DNA-binding</keyword>
<reference evidence="9" key="1">
    <citation type="submission" date="2017-02" db="EMBL/GenBank/DDBJ databases">
        <authorList>
            <person name="Varghese N."/>
            <person name="Submissions S."/>
        </authorList>
    </citation>
    <scope>NUCLEOTIDE SEQUENCE [LARGE SCALE GENOMIC DNA]</scope>
    <source>
        <strain evidence="9">DSM 3072</strain>
    </source>
</reference>
<dbReference type="PIRSF" id="PIRSF000770">
    <property type="entry name" value="RNA_pol_sigma-SigE/K"/>
    <property type="match status" value="1"/>
</dbReference>
<keyword evidence="3 6" id="KW-0731">Sigma factor</keyword>
<dbReference type="Pfam" id="PF04545">
    <property type="entry name" value="Sigma70_r4"/>
    <property type="match status" value="1"/>
</dbReference>
<dbReference type="GO" id="GO:0006352">
    <property type="term" value="P:DNA-templated transcription initiation"/>
    <property type="evidence" value="ECO:0007669"/>
    <property type="project" value="UniProtKB-UniRule"/>
</dbReference>
<keyword evidence="8" id="KW-0966">Cell projection</keyword>
<keyword evidence="8" id="KW-0282">Flagellum</keyword>
<feature type="domain" description="RNA polymerase sigma-70" evidence="7">
    <location>
        <begin position="49"/>
        <end position="62"/>
    </location>
</feature>
<dbReference type="GO" id="GO:0003677">
    <property type="term" value="F:DNA binding"/>
    <property type="evidence" value="ECO:0007669"/>
    <property type="project" value="UniProtKB-UniRule"/>
</dbReference>
<dbReference type="InterPro" id="IPR028617">
    <property type="entry name" value="Sigma70_FliA"/>
</dbReference>
<dbReference type="PANTHER" id="PTHR30385:SF7">
    <property type="entry name" value="RNA POLYMERASE SIGMA FACTOR FLIA"/>
    <property type="match status" value="1"/>
</dbReference>
<dbReference type="STRING" id="83771.SAMN02910357_00403"/>
<comment type="subcellular location">
    <subcellularLocation>
        <location evidence="6">Cytoplasm</location>
    </subcellularLocation>
</comment>
<dbReference type="EMBL" id="FUXX01000022">
    <property type="protein sequence ID" value="SKA63638.1"/>
    <property type="molecule type" value="Genomic_DNA"/>
</dbReference>
<dbReference type="InterPro" id="IPR007627">
    <property type="entry name" value="RNA_pol_sigma70_r2"/>
</dbReference>
<dbReference type="Gene3D" id="1.10.1740.10">
    <property type="match status" value="1"/>
</dbReference>
<evidence type="ECO:0000313" key="8">
    <source>
        <dbReference type="EMBL" id="SKA63638.1"/>
    </source>
</evidence>
<dbReference type="Proteomes" id="UP000242432">
    <property type="component" value="Unassembled WGS sequence"/>
</dbReference>
<dbReference type="PRINTS" id="PR00046">
    <property type="entry name" value="SIGMA70FCT"/>
</dbReference>
<dbReference type="SUPFAM" id="SSF88659">
    <property type="entry name" value="Sigma3 and sigma4 domains of RNA polymerase sigma factors"/>
    <property type="match status" value="2"/>
</dbReference>
<dbReference type="HAMAP" id="MF_00962">
    <property type="entry name" value="Sigma70_FliA"/>
    <property type="match status" value="1"/>
</dbReference>
<feature type="DNA-binding region" description="H-T-H motif" evidence="6">
    <location>
        <begin position="211"/>
        <end position="230"/>
    </location>
</feature>
<dbReference type="Pfam" id="PF04539">
    <property type="entry name" value="Sigma70_r3"/>
    <property type="match status" value="1"/>
</dbReference>
<feature type="region of interest" description="Sigma-70 factor domain-2" evidence="6">
    <location>
        <begin position="22"/>
        <end position="94"/>
    </location>
</feature>
<dbReference type="Gene3D" id="1.20.140.160">
    <property type="match status" value="1"/>
</dbReference>
<feature type="short sequence motif" description="Interaction with polymerase core subunit RpoC" evidence="6">
    <location>
        <begin position="49"/>
        <end position="52"/>
    </location>
</feature>
<dbReference type="InterPro" id="IPR000943">
    <property type="entry name" value="RNA_pol_sigma70"/>
</dbReference>
<dbReference type="CDD" id="cd06171">
    <property type="entry name" value="Sigma70_r4"/>
    <property type="match status" value="1"/>
</dbReference>
<proteinExistence type="inferred from homology"/>
<dbReference type="NCBIfam" id="TIGR02479">
    <property type="entry name" value="FliA_WhiG"/>
    <property type="match status" value="1"/>
</dbReference>
<dbReference type="InterPro" id="IPR013324">
    <property type="entry name" value="RNA_pol_sigma_r3/r4-like"/>
</dbReference>
<dbReference type="AlphaFoldDB" id="A0A1T4VFG9"/>
<keyword evidence="8" id="KW-0969">Cilium</keyword>
<dbReference type="SUPFAM" id="SSF88946">
    <property type="entry name" value="Sigma2 domain of RNA polymerase sigma factors"/>
    <property type="match status" value="1"/>
</dbReference>
<gene>
    <name evidence="6" type="primary">fliA</name>
    <name evidence="8" type="ORF">SAMN02745213_01428</name>
</gene>
<dbReference type="Pfam" id="PF04542">
    <property type="entry name" value="Sigma70_r2"/>
    <property type="match status" value="1"/>
</dbReference>
<dbReference type="GO" id="GO:0005737">
    <property type="term" value="C:cytoplasm"/>
    <property type="evidence" value="ECO:0007669"/>
    <property type="project" value="UniProtKB-SubCell"/>
</dbReference>
<sequence>MAGLVNGAKAYQAQVQIDMAQMVDTYAPLVKRIALHLKARLPACVELDDLIQSGMIGLMDAITHFEDGRGAVFETYASIRIRGAMIDEMRQNDWAPRSVHQNARSISSAITKLSHQLGREPKDIEIADELGVDLDKYNQMLLDSSSSQMVGIEDLGVTDDVIAEGNDNRKDKLFDLLATSKFKRSLAEAIQKLPEREQQVLALYYDEELNLKEIGQVLELSESRICQLMSQSMARLRSMLKDWSGK</sequence>
<organism evidence="8 9">
    <name type="scientific">Succinivibrio dextrinosolvens DSM 3072</name>
    <dbReference type="NCBI Taxonomy" id="1123324"/>
    <lineage>
        <taxon>Bacteria</taxon>
        <taxon>Pseudomonadati</taxon>
        <taxon>Pseudomonadota</taxon>
        <taxon>Gammaproteobacteria</taxon>
        <taxon>Aeromonadales</taxon>
        <taxon>Succinivibrionaceae</taxon>
        <taxon>Succinivibrio</taxon>
    </lineage>
</organism>
<dbReference type="RefSeq" id="WP_031492287.1">
    <property type="nucleotide sequence ID" value="NZ_FUXX01000022.1"/>
</dbReference>
<dbReference type="NCBIfam" id="TIGR02937">
    <property type="entry name" value="sigma70-ECF"/>
    <property type="match status" value="1"/>
</dbReference>
<evidence type="ECO:0000256" key="1">
    <source>
        <dbReference type="ARBA" id="ARBA00022490"/>
    </source>
</evidence>
<dbReference type="InterPro" id="IPR014284">
    <property type="entry name" value="RNA_pol_sigma-70_dom"/>
</dbReference>
<comment type="function">
    <text evidence="6">Sigma factors are initiation factors that promote the attachment of RNA polymerase to specific initiation sites and are then released. This sigma factor controls the expression of flagella-related genes.</text>
</comment>
<dbReference type="NCBIfam" id="NF005413">
    <property type="entry name" value="PRK06986.1"/>
    <property type="match status" value="1"/>
</dbReference>
<evidence type="ECO:0000256" key="3">
    <source>
        <dbReference type="ARBA" id="ARBA00023082"/>
    </source>
</evidence>
<evidence type="ECO:0000313" key="9">
    <source>
        <dbReference type="Proteomes" id="UP000242432"/>
    </source>
</evidence>
<protein>
    <recommendedName>
        <fullName evidence="6">RNA polymerase sigma factor FliA</fullName>
    </recommendedName>
    <alternativeName>
        <fullName evidence="6">RNA polymerase sigma factor for flagellar operon</fullName>
    </alternativeName>
    <alternativeName>
        <fullName evidence="6">Sigma F</fullName>
    </alternativeName>
    <alternativeName>
        <fullName evidence="6">Sigma-28</fullName>
    </alternativeName>
</protein>
<evidence type="ECO:0000256" key="4">
    <source>
        <dbReference type="ARBA" id="ARBA00023125"/>
    </source>
</evidence>
<dbReference type="GO" id="GO:0003899">
    <property type="term" value="F:DNA-directed RNA polymerase activity"/>
    <property type="evidence" value="ECO:0007669"/>
    <property type="project" value="InterPro"/>
</dbReference>
<name>A0A1T4VFG9_9GAMM</name>
<keyword evidence="5 6" id="KW-0804">Transcription</keyword>
<evidence type="ECO:0000256" key="5">
    <source>
        <dbReference type="ARBA" id="ARBA00023163"/>
    </source>
</evidence>
<keyword evidence="2 6" id="KW-0805">Transcription regulation</keyword>
<comment type="caution">
    <text evidence="6">Lacks conserved residue(s) required for the propagation of feature annotation.</text>
</comment>
<accession>A0A1T4VFG9</accession>
<keyword evidence="9" id="KW-1185">Reference proteome</keyword>
<dbReference type="PROSITE" id="PS00715">
    <property type="entry name" value="SIGMA70_1"/>
    <property type="match status" value="1"/>
</dbReference>
<evidence type="ECO:0000259" key="7">
    <source>
        <dbReference type="PROSITE" id="PS00715"/>
    </source>
</evidence>
<evidence type="ECO:0000256" key="2">
    <source>
        <dbReference type="ARBA" id="ARBA00023015"/>
    </source>
</evidence>
<dbReference type="InterPro" id="IPR013325">
    <property type="entry name" value="RNA_pol_sigma_r2"/>
</dbReference>
<evidence type="ECO:0000256" key="6">
    <source>
        <dbReference type="HAMAP-Rule" id="MF_00962"/>
    </source>
</evidence>
<dbReference type="InterPro" id="IPR007630">
    <property type="entry name" value="RNA_pol_sigma70_r4"/>
</dbReference>